<accession>A0ABX9E093</accession>
<protein>
    <submittedName>
        <fullName evidence="1">Uncharacterized protein</fullName>
    </submittedName>
</protein>
<proteinExistence type="predicted"/>
<name>A0ABX9E093_9PSEU</name>
<comment type="caution">
    <text evidence="1">The sequence shown here is derived from an EMBL/GenBank/DDBJ whole genome shotgun (WGS) entry which is preliminary data.</text>
</comment>
<sequence>MCFMFGASKEHVHRMLGLVDEAKHDDEEDNEEALVAVDD</sequence>
<keyword evidence="2" id="KW-1185">Reference proteome</keyword>
<organism evidence="1 2">
    <name type="scientific">Lentzea atacamensis</name>
    <dbReference type="NCBI Taxonomy" id="531938"/>
    <lineage>
        <taxon>Bacteria</taxon>
        <taxon>Bacillati</taxon>
        <taxon>Actinomycetota</taxon>
        <taxon>Actinomycetes</taxon>
        <taxon>Pseudonocardiales</taxon>
        <taxon>Pseudonocardiaceae</taxon>
        <taxon>Lentzea</taxon>
    </lineage>
</organism>
<reference evidence="1 2" key="1">
    <citation type="submission" date="2018-06" db="EMBL/GenBank/DDBJ databases">
        <title>Genomic Encyclopedia of Type Strains, Phase IV (KMG-IV): sequencing the most valuable type-strain genomes for metagenomic binning, comparative biology and taxonomic classification.</title>
        <authorList>
            <person name="Goeker M."/>
        </authorList>
    </citation>
    <scope>NUCLEOTIDE SEQUENCE [LARGE SCALE GENOMIC DNA]</scope>
    <source>
        <strain evidence="1 2">DSM 45479</strain>
    </source>
</reference>
<gene>
    <name evidence="1" type="ORF">C8D87_11115</name>
</gene>
<dbReference type="EMBL" id="QLTT01000011">
    <property type="protein sequence ID" value="RAS60597.1"/>
    <property type="molecule type" value="Genomic_DNA"/>
</dbReference>
<evidence type="ECO:0000313" key="1">
    <source>
        <dbReference type="EMBL" id="RAS60597.1"/>
    </source>
</evidence>
<dbReference type="Proteomes" id="UP000248714">
    <property type="component" value="Unassembled WGS sequence"/>
</dbReference>
<evidence type="ECO:0000313" key="2">
    <source>
        <dbReference type="Proteomes" id="UP000248714"/>
    </source>
</evidence>